<reference evidence="6 7" key="1">
    <citation type="submission" date="2019-12" db="EMBL/GenBank/DDBJ databases">
        <authorList>
            <person name="Alioto T."/>
            <person name="Alioto T."/>
            <person name="Gomez Garrido J."/>
        </authorList>
    </citation>
    <scope>NUCLEOTIDE SEQUENCE [LARGE SCALE GENOMIC DNA]</scope>
</reference>
<evidence type="ECO:0000256" key="3">
    <source>
        <dbReference type="ARBA" id="ARBA00022617"/>
    </source>
</evidence>
<dbReference type="EMBL" id="CACTIH010000012">
    <property type="protein sequence ID" value="CAA2934259.1"/>
    <property type="molecule type" value="Genomic_DNA"/>
</dbReference>
<comment type="cofactor">
    <cofactor evidence="1">
        <name>heme</name>
        <dbReference type="ChEBI" id="CHEBI:30413"/>
    </cofactor>
</comment>
<dbReference type="Proteomes" id="UP000594638">
    <property type="component" value="Unassembled WGS sequence"/>
</dbReference>
<accession>A0A8S0P8V3</accession>
<evidence type="ECO:0000256" key="4">
    <source>
        <dbReference type="ARBA" id="ARBA00022723"/>
    </source>
</evidence>
<keyword evidence="5" id="KW-0408">Iron</keyword>
<organism evidence="6 7">
    <name type="scientific">Olea europaea subsp. europaea</name>
    <dbReference type="NCBI Taxonomy" id="158383"/>
    <lineage>
        <taxon>Eukaryota</taxon>
        <taxon>Viridiplantae</taxon>
        <taxon>Streptophyta</taxon>
        <taxon>Embryophyta</taxon>
        <taxon>Tracheophyta</taxon>
        <taxon>Spermatophyta</taxon>
        <taxon>Magnoliopsida</taxon>
        <taxon>eudicotyledons</taxon>
        <taxon>Gunneridae</taxon>
        <taxon>Pentapetalae</taxon>
        <taxon>asterids</taxon>
        <taxon>lamiids</taxon>
        <taxon>Lamiales</taxon>
        <taxon>Oleaceae</taxon>
        <taxon>Oleeae</taxon>
        <taxon>Olea</taxon>
    </lineage>
</organism>
<protein>
    <submittedName>
        <fullName evidence="6">Cytochrome P450 71A8-like</fullName>
    </submittedName>
</protein>
<dbReference type="Gramene" id="OE9A009051T1">
    <property type="protein sequence ID" value="OE9A009051C1"/>
    <property type="gene ID" value="OE9A009051"/>
</dbReference>
<dbReference type="OrthoDB" id="1470350at2759"/>
<comment type="caution">
    <text evidence="6">The sequence shown here is derived from an EMBL/GenBank/DDBJ whole genome shotgun (WGS) entry which is preliminary data.</text>
</comment>
<dbReference type="GO" id="GO:0046872">
    <property type="term" value="F:metal ion binding"/>
    <property type="evidence" value="ECO:0007669"/>
    <property type="project" value="UniProtKB-KW"/>
</dbReference>
<name>A0A8S0P8V3_OLEEU</name>
<evidence type="ECO:0000256" key="5">
    <source>
        <dbReference type="ARBA" id="ARBA00023004"/>
    </source>
</evidence>
<keyword evidence="4" id="KW-0479">Metal-binding</keyword>
<keyword evidence="3" id="KW-0349">Heme</keyword>
<dbReference type="PANTHER" id="PTHR47955:SF15">
    <property type="entry name" value="CYTOCHROME P450 71A2-LIKE"/>
    <property type="match status" value="1"/>
</dbReference>
<proteinExistence type="inferred from homology"/>
<keyword evidence="7" id="KW-1185">Reference proteome</keyword>
<evidence type="ECO:0000313" key="6">
    <source>
        <dbReference type="EMBL" id="CAA2934259.1"/>
    </source>
</evidence>
<dbReference type="PANTHER" id="PTHR47955">
    <property type="entry name" value="CYTOCHROME P450 FAMILY 71 PROTEIN"/>
    <property type="match status" value="1"/>
</dbReference>
<sequence length="85" mass="9569">METGVKNHSGKAEIKENFVDILLRIYEDNKAGASIDRDTTNSIILDVFAVRTDTLFVVLDWGMTKSGTPRVMKKLQTEVRGILRT</sequence>
<evidence type="ECO:0000256" key="2">
    <source>
        <dbReference type="ARBA" id="ARBA00010617"/>
    </source>
</evidence>
<evidence type="ECO:0000256" key="1">
    <source>
        <dbReference type="ARBA" id="ARBA00001971"/>
    </source>
</evidence>
<dbReference type="AlphaFoldDB" id="A0A8S0P8V3"/>
<evidence type="ECO:0000313" key="7">
    <source>
        <dbReference type="Proteomes" id="UP000594638"/>
    </source>
</evidence>
<gene>
    <name evidence="6" type="ORF">OLEA9_A009051</name>
</gene>
<comment type="similarity">
    <text evidence="2">Belongs to the cytochrome P450 family.</text>
</comment>